<dbReference type="Proteomes" id="UP001571476">
    <property type="component" value="Unassembled WGS sequence"/>
</dbReference>
<name>A0ABV4SZR7_9ACTN</name>
<dbReference type="Pfam" id="PF19908">
    <property type="entry name" value="DUF6381"/>
    <property type="match status" value="1"/>
</dbReference>
<reference evidence="2 3" key="1">
    <citation type="submission" date="2024-08" db="EMBL/GenBank/DDBJ databases">
        <title>Genome sequence of Streptomyces aureus CACIA-1.46HGO.</title>
        <authorList>
            <person name="Evangelista-Martinez Z."/>
        </authorList>
    </citation>
    <scope>NUCLEOTIDE SEQUENCE [LARGE SCALE GENOMIC DNA]</scope>
    <source>
        <strain evidence="2 3">CACIA-1.46HGO</strain>
    </source>
</reference>
<evidence type="ECO:0000256" key="1">
    <source>
        <dbReference type="SAM" id="MobiDB-lite"/>
    </source>
</evidence>
<organism evidence="2 3">
    <name type="scientific">Streptomyces aureus</name>
    <dbReference type="NCBI Taxonomy" id="193461"/>
    <lineage>
        <taxon>Bacteria</taxon>
        <taxon>Bacillati</taxon>
        <taxon>Actinomycetota</taxon>
        <taxon>Actinomycetes</taxon>
        <taxon>Kitasatosporales</taxon>
        <taxon>Streptomycetaceae</taxon>
        <taxon>Streptomyces</taxon>
    </lineage>
</organism>
<dbReference type="InterPro" id="IPR045961">
    <property type="entry name" value="DUF6381"/>
</dbReference>
<sequence length="67" mass="7590">MSVAGESGRDAQQMRARAMDLEQAAERATDPQERQRLKDQARRLKEQSEHAGGTRKRDTDPTVSSHR</sequence>
<proteinExistence type="predicted"/>
<evidence type="ECO:0000313" key="2">
    <source>
        <dbReference type="EMBL" id="MFA3843755.1"/>
    </source>
</evidence>
<comment type="caution">
    <text evidence="2">The sequence shown here is derived from an EMBL/GenBank/DDBJ whole genome shotgun (WGS) entry which is preliminary data.</text>
</comment>
<dbReference type="EMBL" id="JBGOSP010000074">
    <property type="protein sequence ID" value="MFA3843755.1"/>
    <property type="molecule type" value="Genomic_DNA"/>
</dbReference>
<feature type="compositionally biased region" description="Basic and acidic residues" evidence="1">
    <location>
        <begin position="17"/>
        <end position="49"/>
    </location>
</feature>
<gene>
    <name evidence="2" type="ORF">ACEG43_48095</name>
</gene>
<feature type="region of interest" description="Disordered" evidence="1">
    <location>
        <begin position="1"/>
        <end position="67"/>
    </location>
</feature>
<accession>A0ABV4SZR7</accession>
<keyword evidence="3" id="KW-1185">Reference proteome</keyword>
<protein>
    <submittedName>
        <fullName evidence="2">DUF6381 family protein</fullName>
    </submittedName>
</protein>
<dbReference type="RefSeq" id="WP_372567546.1">
    <property type="nucleotide sequence ID" value="NZ_JBGOSP010000074.1"/>
</dbReference>
<evidence type="ECO:0000313" key="3">
    <source>
        <dbReference type="Proteomes" id="UP001571476"/>
    </source>
</evidence>